<dbReference type="SUPFAM" id="SSF109604">
    <property type="entry name" value="HD-domain/PDEase-like"/>
    <property type="match status" value="1"/>
</dbReference>
<dbReference type="AlphaFoldDB" id="A0A1G1W5M9"/>
<gene>
    <name evidence="2" type="ORF">A2172_03280</name>
</gene>
<dbReference type="CDD" id="cd00077">
    <property type="entry name" value="HDc"/>
    <property type="match status" value="1"/>
</dbReference>
<dbReference type="Gene3D" id="1.10.3210.10">
    <property type="entry name" value="Hypothetical protein af1432"/>
    <property type="match status" value="1"/>
</dbReference>
<sequence length="188" mass="22195">MEESYQEIWKLVEPLLFKAKRKDFLIHTKMVEKAMREIIAGEGGDTTFLIPAAILHDVGWSEVSEKLQLAKDEERKNKALQEHIQKAPKIIRELLTKVNYDKDKIERIVDIVVAHKFTEPKEKEKQILIDADTLSDTYKESFYSDVKSYGSTPREIWEFRSKNTFYTKTAKEIFERELNDRQKEINNK</sequence>
<accession>A0A1G1W5M9</accession>
<dbReference type="InterPro" id="IPR006674">
    <property type="entry name" value="HD_domain"/>
</dbReference>
<dbReference type="Proteomes" id="UP000176631">
    <property type="component" value="Unassembled WGS sequence"/>
</dbReference>
<dbReference type="InterPro" id="IPR003607">
    <property type="entry name" value="HD/PDEase_dom"/>
</dbReference>
<comment type="caution">
    <text evidence="2">The sequence shown here is derived from an EMBL/GenBank/DDBJ whole genome shotgun (WGS) entry which is preliminary data.</text>
</comment>
<name>A0A1G1W5M9_9BACT</name>
<reference evidence="2 3" key="1">
    <citation type="journal article" date="2016" name="Nat. Commun.">
        <title>Thousands of microbial genomes shed light on interconnected biogeochemical processes in an aquifer system.</title>
        <authorList>
            <person name="Anantharaman K."/>
            <person name="Brown C.T."/>
            <person name="Hug L.A."/>
            <person name="Sharon I."/>
            <person name="Castelle C.J."/>
            <person name="Probst A.J."/>
            <person name="Thomas B.C."/>
            <person name="Singh A."/>
            <person name="Wilkins M.J."/>
            <person name="Karaoz U."/>
            <person name="Brodie E.L."/>
            <person name="Williams K.H."/>
            <person name="Hubbard S.S."/>
            <person name="Banfield J.F."/>
        </authorList>
    </citation>
    <scope>NUCLEOTIDE SEQUENCE [LARGE SCALE GENOMIC DNA]</scope>
</reference>
<organism evidence="2 3">
    <name type="scientific">Candidatus Woykebacteria bacterium RBG_13_40_15</name>
    <dbReference type="NCBI Taxonomy" id="1802593"/>
    <lineage>
        <taxon>Bacteria</taxon>
        <taxon>Candidatus Woykeibacteriota</taxon>
    </lineage>
</organism>
<evidence type="ECO:0000313" key="3">
    <source>
        <dbReference type="Proteomes" id="UP000176631"/>
    </source>
</evidence>
<feature type="domain" description="HD" evidence="1">
    <location>
        <begin position="25"/>
        <end position="135"/>
    </location>
</feature>
<dbReference type="Pfam" id="PF01966">
    <property type="entry name" value="HD"/>
    <property type="match status" value="1"/>
</dbReference>
<protein>
    <recommendedName>
        <fullName evidence="1">HD domain-containing protein</fullName>
    </recommendedName>
</protein>
<dbReference type="EMBL" id="MHCP01000030">
    <property type="protein sequence ID" value="OGY22931.1"/>
    <property type="molecule type" value="Genomic_DNA"/>
</dbReference>
<dbReference type="STRING" id="1802593.A2172_03280"/>
<proteinExistence type="predicted"/>
<evidence type="ECO:0000313" key="2">
    <source>
        <dbReference type="EMBL" id="OGY22931.1"/>
    </source>
</evidence>
<evidence type="ECO:0000259" key="1">
    <source>
        <dbReference type="Pfam" id="PF01966"/>
    </source>
</evidence>